<sequence>MQLYKARPSHPLNSKTHVLDNLHQTQLLKPTIPIIQHSLSHQLIKMSTNTTLPTAKEVDSYVVSHLVSTDQALTDTISSCAKSGIPPIAISPAQGKFLSLLTKMSGAHNVLEIGTLGGYSSIWFARALNANGKKGKVTSIEILEDRRELAMQNLRNAGVKVPDEAEVLLGPGLEVLPRLEEEIQQGKRPKFDFVFIDADWDNQWQYFDYGVKLAKGPGAVILIDNVVQAMLGDGIVGPEKRKQGAISVVEKVGQDRRVEAALVQTLGTKSHDGFLMALVV</sequence>
<dbReference type="Gene3D" id="3.40.50.150">
    <property type="entry name" value="Vaccinia Virus protein VP39"/>
    <property type="match status" value="1"/>
</dbReference>
<dbReference type="PANTHER" id="PTHR10509:SF14">
    <property type="entry name" value="CAFFEOYL-COA O-METHYLTRANSFERASE 3-RELATED"/>
    <property type="match status" value="1"/>
</dbReference>
<keyword evidence="3" id="KW-0949">S-adenosyl-L-methionine</keyword>
<keyword evidence="2" id="KW-0808">Transferase</keyword>
<dbReference type="CDD" id="cd02440">
    <property type="entry name" value="AdoMet_MTases"/>
    <property type="match status" value="1"/>
</dbReference>
<dbReference type="PROSITE" id="PS51682">
    <property type="entry name" value="SAM_OMT_I"/>
    <property type="match status" value="1"/>
</dbReference>
<evidence type="ECO:0000313" key="5">
    <source>
        <dbReference type="EMBL" id="QRD93061.1"/>
    </source>
</evidence>
<evidence type="ECO:0000313" key="6">
    <source>
        <dbReference type="Proteomes" id="UP000596276"/>
    </source>
</evidence>
<dbReference type="InterPro" id="IPR029063">
    <property type="entry name" value="SAM-dependent_MTases_sf"/>
</dbReference>
<name>A0A7U2N047_ASPFN</name>
<organism evidence="5 6">
    <name type="scientific">Aspergillus flavus (strain ATCC 200026 / FGSC A1120 / IAM 13836 / NRRL 3357 / JCM 12722 / SRRC 167)</name>
    <dbReference type="NCBI Taxonomy" id="332952"/>
    <lineage>
        <taxon>Eukaryota</taxon>
        <taxon>Fungi</taxon>
        <taxon>Dikarya</taxon>
        <taxon>Ascomycota</taxon>
        <taxon>Pezizomycotina</taxon>
        <taxon>Eurotiomycetes</taxon>
        <taxon>Eurotiomycetidae</taxon>
        <taxon>Eurotiales</taxon>
        <taxon>Aspergillaceae</taxon>
        <taxon>Aspergillus</taxon>
        <taxon>Aspergillus subgen. Circumdati</taxon>
    </lineage>
</organism>
<reference evidence="6" key="1">
    <citation type="journal article" date="2021" name="G3 (Bethesda)">
        <title>Chromosome assembled and annotated genome sequence of Aspergillus flavus NRRL 3357.</title>
        <authorList>
            <person name="Skerker J.M."/>
            <person name="Pianalto K.M."/>
            <person name="Mondo S.J."/>
            <person name="Yang K."/>
            <person name="Arkin A.P."/>
            <person name="Keller N.P."/>
            <person name="Grigoriev I.V."/>
            <person name="Louise Glass N.L."/>
        </authorList>
    </citation>
    <scope>NUCLEOTIDE SEQUENCE [LARGE SCALE GENOMIC DNA]</scope>
    <source>
        <strain evidence="6">ATCC 200026 / FGSC A1120 / IAM 13836 / NRRL 3357 / JCM 12722 / SRRC 167</strain>
    </source>
</reference>
<evidence type="ECO:0000256" key="4">
    <source>
        <dbReference type="ARBA" id="ARBA00023453"/>
    </source>
</evidence>
<comment type="similarity">
    <text evidence="4">Belongs to the class I-like SAM-binding methyltransferase superfamily. Cation-dependent O-methyltransferase family.</text>
</comment>
<dbReference type="PANTHER" id="PTHR10509">
    <property type="entry name" value="O-METHYLTRANSFERASE-RELATED"/>
    <property type="match status" value="1"/>
</dbReference>
<dbReference type="Proteomes" id="UP000596276">
    <property type="component" value="Chromosome 8"/>
</dbReference>
<keyword evidence="1" id="KW-0489">Methyltransferase</keyword>
<dbReference type="InterPro" id="IPR050362">
    <property type="entry name" value="Cation-dep_OMT"/>
</dbReference>
<dbReference type="VEuPathDB" id="FungiDB:AFLA_013341"/>
<protein>
    <submittedName>
        <fullName evidence="5">O-methyltransferase-domain-containing protein</fullName>
    </submittedName>
</protein>
<evidence type="ECO:0000256" key="1">
    <source>
        <dbReference type="ARBA" id="ARBA00022603"/>
    </source>
</evidence>
<dbReference type="VEuPathDB" id="FungiDB:F9C07_2287607"/>
<accession>A0A7U2N047</accession>
<evidence type="ECO:0000256" key="2">
    <source>
        <dbReference type="ARBA" id="ARBA00022679"/>
    </source>
</evidence>
<dbReference type="GO" id="GO:0032259">
    <property type="term" value="P:methylation"/>
    <property type="evidence" value="ECO:0007669"/>
    <property type="project" value="UniProtKB-KW"/>
</dbReference>
<dbReference type="InterPro" id="IPR002935">
    <property type="entry name" value="SAM_O-MeTrfase"/>
</dbReference>
<dbReference type="GO" id="GO:0008171">
    <property type="term" value="F:O-methyltransferase activity"/>
    <property type="evidence" value="ECO:0007669"/>
    <property type="project" value="InterPro"/>
</dbReference>
<evidence type="ECO:0000256" key="3">
    <source>
        <dbReference type="ARBA" id="ARBA00022691"/>
    </source>
</evidence>
<dbReference type="Pfam" id="PF01596">
    <property type="entry name" value="Methyltransf_3"/>
    <property type="match status" value="1"/>
</dbReference>
<dbReference type="SUPFAM" id="SSF53335">
    <property type="entry name" value="S-adenosyl-L-methionine-dependent methyltransferases"/>
    <property type="match status" value="1"/>
</dbReference>
<proteinExistence type="inferred from homology"/>
<dbReference type="AlphaFoldDB" id="A0A7U2N047"/>
<keyword evidence="6" id="KW-1185">Reference proteome</keyword>
<dbReference type="GO" id="GO:0008757">
    <property type="term" value="F:S-adenosylmethionine-dependent methyltransferase activity"/>
    <property type="evidence" value="ECO:0007669"/>
    <property type="project" value="TreeGrafter"/>
</dbReference>
<dbReference type="EMBL" id="CP044616">
    <property type="protein sequence ID" value="QRD93061.1"/>
    <property type="molecule type" value="Genomic_DNA"/>
</dbReference>
<gene>
    <name evidence="5" type="ORF">F9C07_2287607</name>
</gene>